<dbReference type="SUPFAM" id="SSF88946">
    <property type="entry name" value="Sigma2 domain of RNA polymerase sigma factors"/>
    <property type="match status" value="1"/>
</dbReference>
<dbReference type="GO" id="GO:0006352">
    <property type="term" value="P:DNA-templated transcription initiation"/>
    <property type="evidence" value="ECO:0007669"/>
    <property type="project" value="InterPro"/>
</dbReference>
<dbReference type="Gene3D" id="1.10.1740.10">
    <property type="match status" value="1"/>
</dbReference>
<dbReference type="OrthoDB" id="9780299at2"/>
<dbReference type="EMBL" id="JRLF01000006">
    <property type="protein sequence ID" value="KQB42774.1"/>
    <property type="molecule type" value="Genomic_DNA"/>
</dbReference>
<dbReference type="PATRIC" id="fig|362413.3.peg.3706"/>
<dbReference type="Pfam" id="PF20239">
    <property type="entry name" value="DUF6596"/>
    <property type="match status" value="1"/>
</dbReference>
<comment type="caution">
    <text evidence="3">The sequence shown here is derived from an EMBL/GenBank/DDBJ whole genome shotgun (WGS) entry which is preliminary data.</text>
</comment>
<dbReference type="Pfam" id="PF04542">
    <property type="entry name" value="Sigma70_r2"/>
    <property type="match status" value="1"/>
</dbReference>
<dbReference type="RefSeq" id="WP_055092890.1">
    <property type="nucleotide sequence ID" value="NZ_JRLF01000006.1"/>
</dbReference>
<dbReference type="InterPro" id="IPR013325">
    <property type="entry name" value="RNA_pol_sigma_r2"/>
</dbReference>
<dbReference type="AlphaFoldDB" id="A0A0Q1BPA6"/>
<feature type="domain" description="RNA polymerase sigma-70 region 2" evidence="1">
    <location>
        <begin position="9"/>
        <end position="77"/>
    </location>
</feature>
<accession>A0A0Q1BPA6</accession>
<reference evidence="3 4" key="1">
    <citation type="submission" date="2014-09" db="EMBL/GenBank/DDBJ databases">
        <title>Genome sequence of Flavobacterium aquidurense RC62.</title>
        <authorList>
            <person name="Kim J.F."/>
            <person name="Kwak M.-J."/>
        </authorList>
    </citation>
    <scope>NUCLEOTIDE SEQUENCE [LARGE SCALE GENOMIC DNA]</scope>
    <source>
        <strain evidence="3 4">RC62</strain>
    </source>
</reference>
<organism evidence="3 4">
    <name type="scientific">Flavobacterium aquidurense</name>
    <dbReference type="NCBI Taxonomy" id="362413"/>
    <lineage>
        <taxon>Bacteria</taxon>
        <taxon>Pseudomonadati</taxon>
        <taxon>Bacteroidota</taxon>
        <taxon>Flavobacteriia</taxon>
        <taxon>Flavobacteriales</taxon>
        <taxon>Flavobacteriaceae</taxon>
        <taxon>Flavobacterium</taxon>
    </lineage>
</organism>
<proteinExistence type="predicted"/>
<feature type="domain" description="DUF6596" evidence="2">
    <location>
        <begin position="184"/>
        <end position="285"/>
    </location>
</feature>
<sequence>MNQELLPNLFRSEYQKIVSVLCNLFGIHHIEIAEDIVSDTFLTASETWAIKGIPENPTAWLYTVAKNKTKNYFKRNDVFEKKIVTEIKYNSTLSNPEIEIDMSDKNITDSQLAMLFTVCNPSNSDEAQIALALNLLCGFGISEIADAFLSNKEVIYKRINRAKEKLKEENIKIQNPNPTEIKERIDTVLKTIYLLYSEGYYSTSQNTTLRKDLCAEAMRLVYLLIQNQTTNLPATNALMALMCFHSSRFDARITQNGEIILYQDQDESLWNQELIDKGTYFLSQSSSGNTLSKYHLEAGIAYWHTQKKDTPEKWQHILELYNNLIILEYSPIVVLNRTYALSKVKGKQESISEAEKLNLTNNHFYYSLLGNLYSGYDNKKALQHFQTALGLAKTTSDKNVITKNIDRLCLKD</sequence>
<dbReference type="PANTHER" id="PTHR47756:SF2">
    <property type="entry name" value="BLL6612 PROTEIN"/>
    <property type="match status" value="1"/>
</dbReference>
<evidence type="ECO:0000259" key="1">
    <source>
        <dbReference type="Pfam" id="PF04542"/>
    </source>
</evidence>
<dbReference type="STRING" id="362413.RC62_3781"/>
<dbReference type="InterPro" id="IPR046531">
    <property type="entry name" value="DUF6596"/>
</dbReference>
<name>A0A0Q1BPA6_9FLAO</name>
<dbReference type="PANTHER" id="PTHR47756">
    <property type="entry name" value="BLL6612 PROTEIN-RELATED"/>
    <property type="match status" value="1"/>
</dbReference>
<gene>
    <name evidence="3" type="ORF">RC62_3781</name>
</gene>
<evidence type="ECO:0000259" key="2">
    <source>
        <dbReference type="Pfam" id="PF20239"/>
    </source>
</evidence>
<dbReference type="Proteomes" id="UP000050443">
    <property type="component" value="Unassembled WGS sequence"/>
</dbReference>
<dbReference type="GO" id="GO:0003700">
    <property type="term" value="F:DNA-binding transcription factor activity"/>
    <property type="evidence" value="ECO:0007669"/>
    <property type="project" value="InterPro"/>
</dbReference>
<dbReference type="InterPro" id="IPR007627">
    <property type="entry name" value="RNA_pol_sigma70_r2"/>
</dbReference>
<protein>
    <submittedName>
        <fullName evidence="3">Putative RNA polymerase sigma factor containing a TPR repeat domain-containing protein</fullName>
    </submittedName>
</protein>
<evidence type="ECO:0000313" key="4">
    <source>
        <dbReference type="Proteomes" id="UP000050443"/>
    </source>
</evidence>
<evidence type="ECO:0000313" key="3">
    <source>
        <dbReference type="EMBL" id="KQB42774.1"/>
    </source>
</evidence>